<dbReference type="Pfam" id="PF12460">
    <property type="entry name" value="MMS19_C"/>
    <property type="match status" value="1"/>
</dbReference>
<evidence type="ECO:0000256" key="5">
    <source>
        <dbReference type="RuleBase" id="RU367072"/>
    </source>
</evidence>
<sequence>MSNTGVQEWMVAPSLKDDRNSAEQDIVTKVAESCDAGSIDFPTLIKDLEPYVGTEQEDLVVVGRGMALLPLILDHMKAEPRTRQDVQLLVTYLCLRLKNESEVSNFRYGLDQIADCLLILTKWKKFVPSDSVVVAKSIFSLAAGKINTFIDLTPSTRLKFYKIIWVLVENYERPLLRDMGGDSFVGGLVELSELEKSAICLKDLFALYSKIGKAWSLTPDGYTQLWDCFIRYFPITLGASQKDDQPKPEELKDLLRQCFTANDFFGKAAFETLLGNIDADQGANKKKEILLTLDACVSTYSIKTLLEWSSKIWDTIKFEIWNGENDEFIADALHILNGLFSTLSRSDWSWDESTKFSSFIDGVVKEIFDRLSDMQRYVAGSARMLLAIGSSSSLALRLVMKQTLPGIISMAQDDHAKVSKKSLFSVFNAILQARVDLAEEARTYENSYQEGSPEFHQTPQSRAQDEHNLVQDMIRFREPLSDLYLGAISEVKSDADTDSALATAVVQGLVLLIRVPNLFEEEKRSILQILNQSTLDDSTSADLQSTTLSAIREIATFDPLGFQETTLPQFIKRLPEEIIGEDQSDVPKPESELAMRYLENLGLIGCTSLKNHDELQSALIKKFDQTRARKGQLTYLNILIAAARRALGLFDSSLPTSPCDARISNPLDERRGPYAHIVFPFLDRIIGVSQPASGSGSYIGLQNSFDDSQPFDDFTVDMLGQMITTSMTSEFYELDQTSSEMTYKKTENILQSFDRSQPEGTPSALQTLFRNQEDLAIVKDSFASQFDFDKWPLDRVRAASLTTALLAGVNPKDKSQLPLGIHVGDVAAAMIKGSISRNEKFSQSRLAKVSMLSLLQLLVNKFGAASQHPSTGDISVLQIMLDLVDGQASGKINYISEEVENIYRTLAYFSAASLAAYSAESATQLVERMLSGVTLPNYGQKVAQSFRLLLAPSPILNKQHFCTIRPLRKGRLFDMAGKRLIEMWRSESSPETKANCLVALAGIVAYIDASTLVENIDLVFPAFLEGTNIVSDEWAKATFIQTIHTLVPLAPKTIVSHLDSIINRMTLRTRYPKDNSPKCRVMALEVLRALVAHVDKGKLIARKFLLIAEVDVALNDPSREVRSKAAACKIAWFNLT</sequence>
<dbReference type="GO" id="GO:0005634">
    <property type="term" value="C:nucleus"/>
    <property type="evidence" value="ECO:0007669"/>
    <property type="project" value="UniProtKB-SubCell"/>
</dbReference>
<dbReference type="InterPro" id="IPR011989">
    <property type="entry name" value="ARM-like"/>
</dbReference>
<evidence type="ECO:0000256" key="1">
    <source>
        <dbReference type="ARBA" id="ARBA00004123"/>
    </source>
</evidence>
<organism evidence="8 9">
    <name type="scientific">Glarea lozoyensis (strain ATCC 20868 / MF5171)</name>
    <dbReference type="NCBI Taxonomy" id="1116229"/>
    <lineage>
        <taxon>Eukaryota</taxon>
        <taxon>Fungi</taxon>
        <taxon>Dikarya</taxon>
        <taxon>Ascomycota</taxon>
        <taxon>Pezizomycotina</taxon>
        <taxon>Leotiomycetes</taxon>
        <taxon>Helotiales</taxon>
        <taxon>Helotiaceae</taxon>
        <taxon>Glarea</taxon>
    </lineage>
</organism>
<comment type="function">
    <text evidence="5">Key component of the cytosolic iron-sulfur protein assembly (CIA) complex, a multiprotein complex that mediates the incorporation of iron-sulfur cluster into apoproteins specifically involved in DNA metabolism and genomic integrity. In the CIA complex, MMS19 acts as an adapter between early-acting CIA components and a subset of cellular target iron-sulfur proteins.</text>
</comment>
<dbReference type="OMA" id="IILDFTT"/>
<dbReference type="PANTHER" id="PTHR12891:SF0">
    <property type="entry name" value="MMS19 NUCLEOTIDE EXCISION REPAIR PROTEIN HOMOLOG"/>
    <property type="match status" value="1"/>
</dbReference>
<feature type="domain" description="MMS19 C-terminal" evidence="6">
    <location>
        <begin position="702"/>
        <end position="1090"/>
    </location>
</feature>
<dbReference type="OrthoDB" id="342900at2759"/>
<dbReference type="AlphaFoldDB" id="S3D350"/>
<evidence type="ECO:0000259" key="7">
    <source>
        <dbReference type="Pfam" id="PF14500"/>
    </source>
</evidence>
<name>S3D350_GLAL2</name>
<dbReference type="GO" id="GO:0097361">
    <property type="term" value="C:cytosolic [4Fe-4S] assembly targeting complex"/>
    <property type="evidence" value="ECO:0007669"/>
    <property type="project" value="UniProtKB-UniRule"/>
</dbReference>
<evidence type="ECO:0000256" key="3">
    <source>
        <dbReference type="ARBA" id="ARBA00022737"/>
    </source>
</evidence>
<evidence type="ECO:0000313" key="8">
    <source>
        <dbReference type="EMBL" id="EPE31594.1"/>
    </source>
</evidence>
<dbReference type="STRING" id="1116229.S3D350"/>
<keyword evidence="9" id="KW-1185">Reference proteome</keyword>
<dbReference type="GeneID" id="19471391"/>
<dbReference type="Gene3D" id="1.25.10.10">
    <property type="entry name" value="Leucine-rich Repeat Variant"/>
    <property type="match status" value="2"/>
</dbReference>
<dbReference type="Pfam" id="PF14500">
    <property type="entry name" value="MMS19_N"/>
    <property type="match status" value="1"/>
</dbReference>
<feature type="domain" description="MMS19 N-terminal" evidence="7">
    <location>
        <begin position="45"/>
        <end position="322"/>
    </location>
</feature>
<reference evidence="8 9" key="1">
    <citation type="journal article" date="2013" name="BMC Genomics">
        <title>Genomics-driven discovery of the pneumocandin biosynthetic gene cluster in the fungus Glarea lozoyensis.</title>
        <authorList>
            <person name="Chen L."/>
            <person name="Yue Q."/>
            <person name="Zhang X."/>
            <person name="Xiang M."/>
            <person name="Wang C."/>
            <person name="Li S."/>
            <person name="Che Y."/>
            <person name="Ortiz-Lopez F.J."/>
            <person name="Bills G.F."/>
            <person name="Liu X."/>
            <person name="An Z."/>
        </authorList>
    </citation>
    <scope>NUCLEOTIDE SEQUENCE [LARGE SCALE GENOMIC DNA]</scope>
    <source>
        <strain evidence="9">ATCC 20868 / MF5171</strain>
    </source>
</reference>
<comment type="similarity">
    <text evidence="2 5">Belongs to the MET18/MMS19 family.</text>
</comment>
<dbReference type="InterPro" id="IPR016024">
    <property type="entry name" value="ARM-type_fold"/>
</dbReference>
<evidence type="ECO:0000259" key="6">
    <source>
        <dbReference type="Pfam" id="PF12460"/>
    </source>
</evidence>
<keyword evidence="5" id="KW-0227">DNA damage</keyword>
<dbReference type="RefSeq" id="XP_008081323.1">
    <property type="nucleotide sequence ID" value="XM_008083132.1"/>
</dbReference>
<evidence type="ECO:0000256" key="2">
    <source>
        <dbReference type="ARBA" id="ARBA00009340"/>
    </source>
</evidence>
<dbReference type="InterPro" id="IPR024687">
    <property type="entry name" value="MMS19_C"/>
</dbReference>
<dbReference type="eggNOG" id="KOG1967">
    <property type="taxonomic scope" value="Eukaryota"/>
</dbReference>
<protein>
    <recommendedName>
        <fullName evidence="5">MMS19 nucleotide excision repair protein</fullName>
    </recommendedName>
</protein>
<dbReference type="GO" id="GO:0006281">
    <property type="term" value="P:DNA repair"/>
    <property type="evidence" value="ECO:0007669"/>
    <property type="project" value="UniProtKB-UniRule"/>
</dbReference>
<dbReference type="SUPFAM" id="SSF48371">
    <property type="entry name" value="ARM repeat"/>
    <property type="match status" value="1"/>
</dbReference>
<gene>
    <name evidence="8" type="ORF">GLAREA_12350</name>
</gene>
<keyword evidence="3" id="KW-0677">Repeat</keyword>
<dbReference type="GO" id="GO:0051604">
    <property type="term" value="P:protein maturation"/>
    <property type="evidence" value="ECO:0007669"/>
    <property type="project" value="UniProtKB-UniRule"/>
</dbReference>
<dbReference type="PANTHER" id="PTHR12891">
    <property type="entry name" value="DNA REPAIR/TRANSCRIPTION PROTEIN MET18/MMS19"/>
    <property type="match status" value="1"/>
</dbReference>
<keyword evidence="4 5" id="KW-0539">Nucleus</keyword>
<accession>S3D350</accession>
<proteinExistence type="inferred from homology"/>
<dbReference type="Proteomes" id="UP000016922">
    <property type="component" value="Unassembled WGS sequence"/>
</dbReference>
<dbReference type="InterPro" id="IPR029240">
    <property type="entry name" value="MMS19_N"/>
</dbReference>
<evidence type="ECO:0000256" key="4">
    <source>
        <dbReference type="ARBA" id="ARBA00023242"/>
    </source>
</evidence>
<dbReference type="KEGG" id="glz:GLAREA_12350"/>
<comment type="subcellular location">
    <subcellularLocation>
        <location evidence="1 5">Nucleus</location>
    </subcellularLocation>
</comment>
<dbReference type="EMBL" id="KE145361">
    <property type="protein sequence ID" value="EPE31594.1"/>
    <property type="molecule type" value="Genomic_DNA"/>
</dbReference>
<evidence type="ECO:0000313" key="9">
    <source>
        <dbReference type="Proteomes" id="UP000016922"/>
    </source>
</evidence>
<keyword evidence="5" id="KW-0234">DNA repair</keyword>
<dbReference type="HOGENOM" id="CLU_276112_0_0_1"/>
<dbReference type="InterPro" id="IPR039920">
    <property type="entry name" value="MMS19"/>
</dbReference>
<dbReference type="GO" id="GO:0016226">
    <property type="term" value="P:iron-sulfur cluster assembly"/>
    <property type="evidence" value="ECO:0007669"/>
    <property type="project" value="UniProtKB-UniRule"/>
</dbReference>